<name>A0A151AGM7_9EURY</name>
<comment type="caution">
    <text evidence="1">The sequence shown here is derived from an EMBL/GenBank/DDBJ whole genome shotgun (WGS) entry which is preliminary data.</text>
</comment>
<dbReference type="Proteomes" id="UP000075321">
    <property type="component" value="Unassembled WGS sequence"/>
</dbReference>
<reference evidence="1 2" key="1">
    <citation type="submission" date="2016-02" db="EMBL/GenBank/DDBJ databases">
        <title>Genome sequence of Halalkalicoccus paucihalophilus DSM 24557.</title>
        <authorList>
            <person name="Poehlein A."/>
            <person name="Daniel R."/>
        </authorList>
    </citation>
    <scope>NUCLEOTIDE SEQUENCE [LARGE SCALE GENOMIC DNA]</scope>
    <source>
        <strain evidence="1 2">DSM 24557</strain>
    </source>
</reference>
<dbReference type="AlphaFoldDB" id="A0A151AGM7"/>
<gene>
    <name evidence="1" type="ORF">HAPAU_19140</name>
</gene>
<proteinExistence type="predicted"/>
<protein>
    <recommendedName>
        <fullName evidence="3">Lipoprotein LpqN</fullName>
    </recommendedName>
</protein>
<accession>A0A151AGM7</accession>
<evidence type="ECO:0000313" key="2">
    <source>
        <dbReference type="Proteomes" id="UP000075321"/>
    </source>
</evidence>
<organism evidence="1 2">
    <name type="scientific">Halalkalicoccus paucihalophilus</name>
    <dbReference type="NCBI Taxonomy" id="1008153"/>
    <lineage>
        <taxon>Archaea</taxon>
        <taxon>Methanobacteriati</taxon>
        <taxon>Methanobacteriota</taxon>
        <taxon>Stenosarchaea group</taxon>
        <taxon>Halobacteria</taxon>
        <taxon>Halobacteriales</taxon>
        <taxon>Halococcaceae</taxon>
        <taxon>Halalkalicoccus</taxon>
    </lineage>
</organism>
<dbReference type="EMBL" id="LTAZ01000004">
    <property type="protein sequence ID" value="KYH26806.1"/>
    <property type="molecule type" value="Genomic_DNA"/>
</dbReference>
<dbReference type="OrthoDB" id="205286at2157"/>
<evidence type="ECO:0008006" key="3">
    <source>
        <dbReference type="Google" id="ProtNLM"/>
    </source>
</evidence>
<dbReference type="InterPro" id="IPR045396">
    <property type="entry name" value="DUF6517"/>
</dbReference>
<keyword evidence="2" id="KW-1185">Reference proteome</keyword>
<sequence length="214" mass="23013">MVLTRRGLCSLAALAFAGSGGCLDVLNGEPARFVAPPAPVADETLGETGYELGTTDERVETRTFEVAGQSREVEVVNRVIEYHRPIDMGPLGEARGAVFATLCTPAVSVLGRTFNPVEDMTNREIAAEAQSQYEELSIGPEIDRRPVRILGEELALSTFEGEATFMGVGIDVFVHTALAEGEEEFVVVFGIYPRVLPGEEEAIVALAEGVRIDE</sequence>
<evidence type="ECO:0000313" key="1">
    <source>
        <dbReference type="EMBL" id="KYH26806.1"/>
    </source>
</evidence>
<dbReference type="Pfam" id="PF20127">
    <property type="entry name" value="DUF6517"/>
    <property type="match status" value="1"/>
</dbReference>
<dbReference type="PATRIC" id="fig|1008153.3.peg.1944"/>
<dbReference type="PROSITE" id="PS51257">
    <property type="entry name" value="PROKAR_LIPOPROTEIN"/>
    <property type="match status" value="1"/>
</dbReference>